<dbReference type="Pfam" id="PF02145">
    <property type="entry name" value="Rap_GAP"/>
    <property type="match status" value="1"/>
</dbReference>
<dbReference type="Gene3D" id="3.40.50.11210">
    <property type="entry name" value="Rap/Ran-GAP"/>
    <property type="match status" value="1"/>
</dbReference>
<organism evidence="4 5">
    <name type="scientific">Anaeramoeba flamelloides</name>
    <dbReference type="NCBI Taxonomy" id="1746091"/>
    <lineage>
        <taxon>Eukaryota</taxon>
        <taxon>Metamonada</taxon>
        <taxon>Anaeramoebidae</taxon>
        <taxon>Anaeramoeba</taxon>
    </lineage>
</organism>
<evidence type="ECO:0000313" key="4">
    <source>
        <dbReference type="EMBL" id="KAJ3437367.1"/>
    </source>
</evidence>
<dbReference type="InterPro" id="IPR039930">
    <property type="entry name" value="RALGAPB"/>
</dbReference>
<evidence type="ECO:0000313" key="5">
    <source>
        <dbReference type="Proteomes" id="UP001146793"/>
    </source>
</evidence>
<feature type="region of interest" description="Disordered" evidence="2">
    <location>
        <begin position="950"/>
        <end position="1032"/>
    </location>
</feature>
<feature type="domain" description="Rap-GAP" evidence="3">
    <location>
        <begin position="1072"/>
        <end position="1282"/>
    </location>
</feature>
<name>A0AAV7Z5K7_9EUKA</name>
<reference evidence="4" key="1">
    <citation type="submission" date="2022-08" db="EMBL/GenBank/DDBJ databases">
        <title>Novel sulphate-reducing endosymbionts in the free-living metamonad Anaeramoeba.</title>
        <authorList>
            <person name="Jerlstrom-Hultqvist J."/>
            <person name="Cepicka I."/>
            <person name="Gallot-Lavallee L."/>
            <person name="Salas-Leiva D."/>
            <person name="Curtis B.A."/>
            <person name="Zahonova K."/>
            <person name="Pipaliya S."/>
            <person name="Dacks J."/>
            <person name="Roger A.J."/>
        </authorList>
    </citation>
    <scope>NUCLEOTIDE SEQUENCE</scope>
    <source>
        <strain evidence="4">Busselton2</strain>
    </source>
</reference>
<dbReference type="InterPro" id="IPR035974">
    <property type="entry name" value="Rap/Ran-GAP_sf"/>
</dbReference>
<sequence>MFLAHCQNVTPLRINENLGVLGKFPLLIQQAILEKVIEVLKDPDQLPVLCFSEVAIKWILEITGQSFTLPIENHSTIQAYVQLYSGLLNSNNLPKVFDAKKDEYFCILFSHFSQIFEPRKGLNTNFEKIHISLCLKVINSLNQLLNHPQNILEKESWEFLLNLLIGICDHLLINQKTLQIEPILSTELAPHILRLLFNILIQSRIQNVDIWNRLKTLFKIWRKNPQAIIQWSATIYGLMNCLIHHLYGAKEGTSDVIILIPPTEKIQFEPTRLKLDDEIVFFFQNTLNLIGNPNEIEDPKIFSLAINGIRSCVTLLLQIGNFRKRKKKKGKGFLPDYPSGNTILNLFGDYLFECVDSNRKGFEDGFEMSISILSDIFMSPQKTPFLKKYLTLFYELIMNIFENSKDGGKDIGILLLNTSQIFTTELEGVYILIPYYLFMVSEILMKKSFTLEIISKEIPIRKSCILILNSILCFPNYFSTMKFIKPISNSTIFENFRYKTFKEIKDSVSNMLTKGFQNEDDPNNATLLICSLITYLHENLDTVIPIPIIQTLCDFVCEPNSIQRKWPIFVPMCALSALSLLGSVFDKIHSKNEKIFSDLVLKLSYRTRTLLEYSNPNKKNSKFIDPLICKLFDTIEYLTHQGQYLSNEQRHFIELSQTIELALIKNSNANSKSKSKSKLNENPLIVKAALSLFQKLLNPSSSLFKSNFESKYSIFVTEDHLRKKFNLSWQEFDKRIKYLTVYKRNLLGFFEIPLKGDEHDIDDNDDIVSINENECLDQKNVDEKDNLKRQKLKTNENIYNERSNEPNLILRKYKKKKIIILVRNPNGKYCWGLHFLNMPKKTVQFNKINTQNQSSNVLDELLSTKHSSKDNTRKNLMEKNINFDCFININNIFTSEQELKKGYFQKLVKSQYDIEMQNNEFRKILKQMNLMDQSNDEKKKETEREIEMEIEREKEIEKETETEQDNETEREKEIGMEKETEKETEKERETETEMEIEKGKEMEMEKETEKEKGREQEKVKKRENENSNPKENEQINLFNSSRLFLTNVGLIKPLGSFCLDFIQERKALMRHLLSLDKITNTPTHIIGVIYLSAGQNRYSDPRRIFNNTKGSEHFMKFIKKLGKIVDLKKHQAFKGNLDWKKTGRIAPYYLDPFDEIIFHVSTMLRFQSHNIDEKMDLFSRDRVIIVWLEDSRNWNPRIIKAKKNLVFIIIRPHYTGLYKIGIVNFAKSRTFNGPLTDNSFVSWEILAQLVRKTALNYSNEFESMKKSTMDSLRTRKKKLEEIQNKYIMPMDVNNFYSYLISNKKN</sequence>
<dbReference type="GO" id="GO:0051056">
    <property type="term" value="P:regulation of small GTPase mediated signal transduction"/>
    <property type="evidence" value="ECO:0007669"/>
    <property type="project" value="InterPro"/>
</dbReference>
<dbReference type="GO" id="GO:0005096">
    <property type="term" value="F:GTPase activator activity"/>
    <property type="evidence" value="ECO:0007669"/>
    <property type="project" value="UniProtKB-KW"/>
</dbReference>
<accession>A0AAV7Z5K7</accession>
<dbReference type="FunFam" id="3.40.50.11210:FF:000001">
    <property type="entry name" value="Ral GTPase-activating protein subunit alpha-1 isoform 1"/>
    <property type="match status" value="1"/>
</dbReference>
<dbReference type="SUPFAM" id="SSF111347">
    <property type="entry name" value="Rap/Ran-GAP"/>
    <property type="match status" value="1"/>
</dbReference>
<proteinExistence type="predicted"/>
<dbReference type="Proteomes" id="UP001146793">
    <property type="component" value="Unassembled WGS sequence"/>
</dbReference>
<dbReference type="PANTHER" id="PTHR21344:SF1">
    <property type="entry name" value="RAL GTPASE-ACTIVATING PROTEIN SUBUNIT BETA"/>
    <property type="match status" value="1"/>
</dbReference>
<comment type="caution">
    <text evidence="4">The sequence shown here is derived from an EMBL/GenBank/DDBJ whole genome shotgun (WGS) entry which is preliminary data.</text>
</comment>
<gene>
    <name evidence="4" type="ORF">M0812_16528</name>
</gene>
<dbReference type="InterPro" id="IPR000331">
    <property type="entry name" value="Rap/Ran_GAP_dom"/>
</dbReference>
<evidence type="ECO:0000259" key="3">
    <source>
        <dbReference type="PROSITE" id="PS50085"/>
    </source>
</evidence>
<dbReference type="EMBL" id="JANTQA010000033">
    <property type="protein sequence ID" value="KAJ3437367.1"/>
    <property type="molecule type" value="Genomic_DNA"/>
</dbReference>
<evidence type="ECO:0000256" key="2">
    <source>
        <dbReference type="SAM" id="MobiDB-lite"/>
    </source>
</evidence>
<dbReference type="Pfam" id="PF20412">
    <property type="entry name" value="RALGAPB_N"/>
    <property type="match status" value="1"/>
</dbReference>
<dbReference type="PANTHER" id="PTHR21344">
    <property type="entry name" value="RAL GTPASE-ACTIVATING PROTEIN SUBUNIT BETA"/>
    <property type="match status" value="1"/>
</dbReference>
<protein>
    <recommendedName>
        <fullName evidence="3">Rap-GAP domain-containing protein</fullName>
    </recommendedName>
</protein>
<evidence type="ECO:0000256" key="1">
    <source>
        <dbReference type="ARBA" id="ARBA00022468"/>
    </source>
</evidence>
<keyword evidence="1" id="KW-0343">GTPase activation</keyword>
<dbReference type="PROSITE" id="PS50085">
    <property type="entry name" value="RAPGAP"/>
    <property type="match status" value="1"/>
</dbReference>
<dbReference type="InterPro" id="IPR046859">
    <property type="entry name" value="RGPA/RALGAPB_N"/>
</dbReference>